<evidence type="ECO:0000313" key="4">
    <source>
        <dbReference type="EMBL" id="VEU22206.1"/>
    </source>
</evidence>
<protein>
    <submittedName>
        <fullName evidence="4">DEKNAAC103214</fullName>
    </submittedName>
</protein>
<dbReference type="InParanoid" id="A0A448YMU0"/>
<dbReference type="InterPro" id="IPR002347">
    <property type="entry name" value="SDR_fam"/>
</dbReference>
<evidence type="ECO:0000313" key="5">
    <source>
        <dbReference type="Proteomes" id="UP000290900"/>
    </source>
</evidence>
<dbReference type="SUPFAM" id="SSF51735">
    <property type="entry name" value="NAD(P)-binding Rossmann-fold domains"/>
    <property type="match status" value="1"/>
</dbReference>
<keyword evidence="2" id="KW-0521">NADP</keyword>
<evidence type="ECO:0000256" key="2">
    <source>
        <dbReference type="ARBA" id="ARBA00022857"/>
    </source>
</evidence>
<dbReference type="AlphaFoldDB" id="A0A448YMU0"/>
<dbReference type="EMBL" id="CAACVR010000020">
    <property type="protein sequence ID" value="VEU22206.1"/>
    <property type="molecule type" value="Genomic_DNA"/>
</dbReference>
<dbReference type="OrthoDB" id="191139at2759"/>
<dbReference type="STRING" id="13370.A0A448YMU0"/>
<dbReference type="GO" id="GO:0016491">
    <property type="term" value="F:oxidoreductase activity"/>
    <property type="evidence" value="ECO:0007669"/>
    <property type="project" value="UniProtKB-KW"/>
</dbReference>
<keyword evidence="5" id="KW-1185">Reference proteome</keyword>
<gene>
    <name evidence="4" type="ORF">BRENAR_LOCUS2938</name>
</gene>
<dbReference type="Pfam" id="PF00106">
    <property type="entry name" value="adh_short"/>
    <property type="match status" value="1"/>
</dbReference>
<name>A0A448YMU0_BRENA</name>
<organism evidence="4 5">
    <name type="scientific">Brettanomyces naardenensis</name>
    <name type="common">Yeast</name>
    <dbReference type="NCBI Taxonomy" id="13370"/>
    <lineage>
        <taxon>Eukaryota</taxon>
        <taxon>Fungi</taxon>
        <taxon>Dikarya</taxon>
        <taxon>Ascomycota</taxon>
        <taxon>Saccharomycotina</taxon>
        <taxon>Pichiomycetes</taxon>
        <taxon>Pichiales</taxon>
        <taxon>Pichiaceae</taxon>
        <taxon>Brettanomyces</taxon>
    </lineage>
</organism>
<dbReference type="PRINTS" id="PR00081">
    <property type="entry name" value="GDHRDH"/>
</dbReference>
<dbReference type="PANTHER" id="PTHR24320">
    <property type="entry name" value="RETINOL DEHYDROGENASE"/>
    <property type="match status" value="1"/>
</dbReference>
<dbReference type="InterPro" id="IPR036291">
    <property type="entry name" value="NAD(P)-bd_dom_sf"/>
</dbReference>
<reference evidence="4 5" key="1">
    <citation type="submission" date="2018-12" db="EMBL/GenBank/DDBJ databases">
        <authorList>
            <person name="Tiukova I."/>
            <person name="Dainat J."/>
        </authorList>
    </citation>
    <scope>NUCLEOTIDE SEQUENCE [LARGE SCALE GENOMIC DNA]</scope>
</reference>
<dbReference type="PANTHER" id="PTHR24320:SF236">
    <property type="entry name" value="SHORT-CHAIN DEHYDROGENASE-RELATED"/>
    <property type="match status" value="1"/>
</dbReference>
<accession>A0A448YMU0</accession>
<evidence type="ECO:0000256" key="1">
    <source>
        <dbReference type="ARBA" id="ARBA00006484"/>
    </source>
</evidence>
<dbReference type="Proteomes" id="UP000290900">
    <property type="component" value="Unassembled WGS sequence"/>
</dbReference>
<keyword evidence="3" id="KW-0560">Oxidoreductase</keyword>
<evidence type="ECO:0000256" key="3">
    <source>
        <dbReference type="ARBA" id="ARBA00023002"/>
    </source>
</evidence>
<comment type="similarity">
    <text evidence="1">Belongs to the short-chain dehydrogenases/reductases (SDR) family.</text>
</comment>
<dbReference type="Gene3D" id="3.40.50.720">
    <property type="entry name" value="NAD(P)-binding Rossmann-like Domain"/>
    <property type="match status" value="1"/>
</dbReference>
<sequence>MELSNWWHFLGATVGHSRPSTPKFIDKDYPDLTGKVFLVSGGTSGVGFEVVKKLLGKNAKVWILGRSRAKLDALIADLKKTFPRSQLNCVVVDLSDLSTIKLGIQPLLNAETRLHGIIHNAGVMNPPGGSKTKQGYELQLGTNDIGPFLLQKFLDHIIIATAKQEPANEVRIIWVSSAGHFLSPSGGGIEWNDINFEHTKKSWTSIYGQSKAVDIYLSYMWAKKHPDSGVLSISCHPGLLRTELTRYHPVGRISSAGLKIISPMYPAYFGAYTELFAALSPSLKTANSGSYVIPWGQMGSARQDVKLGMTGENGERIWDWIDKQVTDYE</sequence>
<proteinExistence type="inferred from homology"/>